<evidence type="ECO:0000256" key="1">
    <source>
        <dbReference type="SAM" id="MobiDB-lite"/>
    </source>
</evidence>
<evidence type="ECO:0000313" key="2">
    <source>
        <dbReference type="EMBL" id="CBH14107.1"/>
    </source>
</evidence>
<feature type="compositionally biased region" description="Basic and acidic residues" evidence="1">
    <location>
        <begin position="247"/>
        <end position="256"/>
    </location>
</feature>
<dbReference type="EMBL" id="FN554972">
    <property type="protein sequence ID" value="CBH14107.1"/>
    <property type="molecule type" value="Genomic_DNA"/>
</dbReference>
<reference evidence="3" key="1">
    <citation type="journal article" date="2010" name="PLoS Negl. Trop. Dis.">
        <title>The genome sequence of Trypanosoma brucei gambiense, causative agent of chronic human african trypanosomiasis.</title>
        <authorList>
            <person name="Jackson A.P."/>
            <person name="Sanders M."/>
            <person name="Berry A."/>
            <person name="McQuillan J."/>
            <person name="Aslett M.A."/>
            <person name="Quail M.A."/>
            <person name="Chukualim B."/>
            <person name="Capewell P."/>
            <person name="MacLeod A."/>
            <person name="Melville S.E."/>
            <person name="Gibson W."/>
            <person name="Barry J.D."/>
            <person name="Berriman M."/>
            <person name="Hertz-Fowler C."/>
        </authorList>
    </citation>
    <scope>NUCLEOTIDE SEQUENCE [LARGE SCALE GENOMIC DNA]</scope>
    <source>
        <strain evidence="3">MHOM/CI/86/DAL972</strain>
    </source>
</reference>
<dbReference type="OrthoDB" id="264387at2759"/>
<dbReference type="AlphaFoldDB" id="C9ZXG3"/>
<dbReference type="GeneID" id="23860168"/>
<name>C9ZXG3_TRYB9</name>
<feature type="region of interest" description="Disordered" evidence="1">
    <location>
        <begin position="1"/>
        <end position="22"/>
    </location>
</feature>
<dbReference type="VEuPathDB" id="TriTrypDB:Tbg972.9.1820"/>
<dbReference type="KEGG" id="tbg:TbgDal_IX1820"/>
<feature type="region of interest" description="Disordered" evidence="1">
    <location>
        <begin position="212"/>
        <end position="266"/>
    </location>
</feature>
<dbReference type="RefSeq" id="XP_011776378.1">
    <property type="nucleotide sequence ID" value="XM_011778076.1"/>
</dbReference>
<accession>C9ZXG3</accession>
<feature type="compositionally biased region" description="Low complexity" evidence="1">
    <location>
        <begin position="215"/>
        <end position="225"/>
    </location>
</feature>
<evidence type="ECO:0000313" key="3">
    <source>
        <dbReference type="Proteomes" id="UP000002316"/>
    </source>
</evidence>
<gene>
    <name evidence="2" type="ORF">TbgDal_IX1820</name>
</gene>
<organism evidence="2 3">
    <name type="scientific">Trypanosoma brucei gambiense (strain MHOM/CI/86/DAL972)</name>
    <dbReference type="NCBI Taxonomy" id="679716"/>
    <lineage>
        <taxon>Eukaryota</taxon>
        <taxon>Discoba</taxon>
        <taxon>Euglenozoa</taxon>
        <taxon>Kinetoplastea</taxon>
        <taxon>Metakinetoplastina</taxon>
        <taxon>Trypanosomatida</taxon>
        <taxon>Trypanosomatidae</taxon>
        <taxon>Trypanosoma</taxon>
    </lineage>
</organism>
<protein>
    <submittedName>
        <fullName evidence="2">Uncharacterized protein</fullName>
    </submittedName>
</protein>
<feature type="compositionally biased region" description="Basic residues" evidence="1">
    <location>
        <begin position="1"/>
        <end position="10"/>
    </location>
</feature>
<proteinExistence type="predicted"/>
<sequence>MERSNSRRRVSQSAPKGENEWSKVPRCVREALASAIVGALPGESRRRLTPNRNPSRAKGTCANKIVVPQLTEEFLHRSVQTFEDAAVLRAEAVRSYAQFHNTVEMLREVMRNQLGALWYTALQLDPEFVIDLQQQNGLSGSDLIPNDVVIEGESLKRLEGLETLLQEMNNNMEVLRSSSVRFAACVLSDEEKLSMGLDPLRLPREDVLRYAVAPSTRRNSSSRGRQSNKDDSSNHGRRSASARRPTLRPDETEARLKRFRAYAARR</sequence>
<feature type="compositionally biased region" description="Basic residues" evidence="1">
    <location>
        <begin position="257"/>
        <end position="266"/>
    </location>
</feature>
<dbReference type="Proteomes" id="UP000002316">
    <property type="component" value="Chromosome 9"/>
</dbReference>